<protein>
    <submittedName>
        <fullName evidence="1">Uncharacterized protein</fullName>
    </submittedName>
</protein>
<dbReference type="Proteomes" id="UP001210925">
    <property type="component" value="Unassembled WGS sequence"/>
</dbReference>
<name>A0AAD5Y5Q6_9FUNG</name>
<dbReference type="AlphaFoldDB" id="A0AAD5Y5Q6"/>
<proteinExistence type="predicted"/>
<dbReference type="EMBL" id="JADGKB010000012">
    <property type="protein sequence ID" value="KAJ3260291.1"/>
    <property type="molecule type" value="Genomic_DNA"/>
</dbReference>
<evidence type="ECO:0000313" key="2">
    <source>
        <dbReference type="Proteomes" id="UP001210925"/>
    </source>
</evidence>
<sequence>MTQLTTFVYYKFIAKLYSLVESLKHFVNPQENYWKQKCIELQEQNKQLQLELSQEKESRAIVDKLYINAKARIDEREMQLEEFLSKELEMCQGCQKFTSQPEFIEYMDEDETEDVIDFEERARETITQLLVSNSTAMSICISLGDLAVKTDATDLDCVRIALVSIVDYLKLNNRLNEEDEIHLLYDIGVVSVGSILKYLEKNKKDTLEWLKPRSNYKYQTAIEECPISQVQISWSPIRNKREYYIPTDDDIETETIIYDQEEELEIEFVNE</sequence>
<organism evidence="1 2">
    <name type="scientific">Boothiomyces macroporosus</name>
    <dbReference type="NCBI Taxonomy" id="261099"/>
    <lineage>
        <taxon>Eukaryota</taxon>
        <taxon>Fungi</taxon>
        <taxon>Fungi incertae sedis</taxon>
        <taxon>Chytridiomycota</taxon>
        <taxon>Chytridiomycota incertae sedis</taxon>
        <taxon>Chytridiomycetes</taxon>
        <taxon>Rhizophydiales</taxon>
        <taxon>Terramycetaceae</taxon>
        <taxon>Boothiomyces</taxon>
    </lineage>
</organism>
<accession>A0AAD5Y5Q6</accession>
<gene>
    <name evidence="1" type="ORF">HK103_000926</name>
</gene>
<comment type="caution">
    <text evidence="1">The sequence shown here is derived from an EMBL/GenBank/DDBJ whole genome shotgun (WGS) entry which is preliminary data.</text>
</comment>
<reference evidence="1" key="1">
    <citation type="submission" date="2020-05" db="EMBL/GenBank/DDBJ databases">
        <title>Phylogenomic resolution of chytrid fungi.</title>
        <authorList>
            <person name="Stajich J.E."/>
            <person name="Amses K."/>
            <person name="Simmons R."/>
            <person name="Seto K."/>
            <person name="Myers J."/>
            <person name="Bonds A."/>
            <person name="Quandt C.A."/>
            <person name="Barry K."/>
            <person name="Liu P."/>
            <person name="Grigoriev I."/>
            <person name="Longcore J.E."/>
            <person name="James T.Y."/>
        </authorList>
    </citation>
    <scope>NUCLEOTIDE SEQUENCE</scope>
    <source>
        <strain evidence="1">PLAUS21</strain>
    </source>
</reference>
<evidence type="ECO:0000313" key="1">
    <source>
        <dbReference type="EMBL" id="KAJ3260291.1"/>
    </source>
</evidence>
<keyword evidence="2" id="KW-1185">Reference proteome</keyword>